<keyword evidence="3" id="KW-1185">Reference proteome</keyword>
<evidence type="ECO:0000313" key="2">
    <source>
        <dbReference type="EMBL" id="GAA3153417.1"/>
    </source>
</evidence>
<dbReference type="Gene3D" id="3.90.550.10">
    <property type="entry name" value="Spore Coat Polysaccharide Biosynthesis Protein SpsA, Chain A"/>
    <property type="match status" value="1"/>
</dbReference>
<evidence type="ECO:0000313" key="3">
    <source>
        <dbReference type="Proteomes" id="UP001500320"/>
    </source>
</evidence>
<dbReference type="CDD" id="cd04182">
    <property type="entry name" value="GT_2_like_f"/>
    <property type="match status" value="1"/>
</dbReference>
<proteinExistence type="predicted"/>
<accession>A0ABP6NSM1</accession>
<protein>
    <submittedName>
        <fullName evidence="2">Nucleotidyltransferase family protein</fullName>
    </submittedName>
</protein>
<comment type="caution">
    <text evidence="2">The sequence shown here is derived from an EMBL/GenBank/DDBJ whole genome shotgun (WGS) entry which is preliminary data.</text>
</comment>
<dbReference type="InterPro" id="IPR025877">
    <property type="entry name" value="MobA-like_NTP_Trfase"/>
</dbReference>
<sequence>MSARGAGAGGGCAGLLLAAGEGSRLGVPKALLEFGGERLVDRGVRALHGGGCHPVVVVLGAAAAQVRGAVAVHHPGWRRGLGSSLRAGLDVLPPEAGHVVVALVDQPFVGAEVVGRLVRAARDGARVAVATYGGARRNPVLIAREHFAEVARLAVGDAGARPFLRAHPELVVEVPCDGLGDPADIDTPADLAKLSALAREGWKGREGWNG</sequence>
<dbReference type="EMBL" id="BAAAUT010000046">
    <property type="protein sequence ID" value="GAA3153417.1"/>
    <property type="molecule type" value="Genomic_DNA"/>
</dbReference>
<organism evidence="2 3">
    <name type="scientific">Planomonospora alba</name>
    <dbReference type="NCBI Taxonomy" id="161354"/>
    <lineage>
        <taxon>Bacteria</taxon>
        <taxon>Bacillati</taxon>
        <taxon>Actinomycetota</taxon>
        <taxon>Actinomycetes</taxon>
        <taxon>Streptosporangiales</taxon>
        <taxon>Streptosporangiaceae</taxon>
        <taxon>Planomonospora</taxon>
    </lineage>
</organism>
<dbReference type="SUPFAM" id="SSF53448">
    <property type="entry name" value="Nucleotide-diphospho-sugar transferases"/>
    <property type="match status" value="1"/>
</dbReference>
<dbReference type="RefSeq" id="WP_344863619.1">
    <property type="nucleotide sequence ID" value="NZ_BAAAUT010000046.1"/>
</dbReference>
<dbReference type="Pfam" id="PF12804">
    <property type="entry name" value="NTP_transf_3"/>
    <property type="match status" value="1"/>
</dbReference>
<dbReference type="PANTHER" id="PTHR43777">
    <property type="entry name" value="MOLYBDENUM COFACTOR CYTIDYLYLTRANSFERASE"/>
    <property type="match status" value="1"/>
</dbReference>
<dbReference type="InterPro" id="IPR029044">
    <property type="entry name" value="Nucleotide-diphossugar_trans"/>
</dbReference>
<reference evidence="3" key="1">
    <citation type="journal article" date="2019" name="Int. J. Syst. Evol. Microbiol.">
        <title>The Global Catalogue of Microorganisms (GCM) 10K type strain sequencing project: providing services to taxonomists for standard genome sequencing and annotation.</title>
        <authorList>
            <consortium name="The Broad Institute Genomics Platform"/>
            <consortium name="The Broad Institute Genome Sequencing Center for Infectious Disease"/>
            <person name="Wu L."/>
            <person name="Ma J."/>
        </authorList>
    </citation>
    <scope>NUCLEOTIDE SEQUENCE [LARGE SCALE GENOMIC DNA]</scope>
    <source>
        <strain evidence="3">JCM 9373</strain>
    </source>
</reference>
<dbReference type="Proteomes" id="UP001500320">
    <property type="component" value="Unassembled WGS sequence"/>
</dbReference>
<dbReference type="PANTHER" id="PTHR43777:SF1">
    <property type="entry name" value="MOLYBDENUM COFACTOR CYTIDYLYLTRANSFERASE"/>
    <property type="match status" value="1"/>
</dbReference>
<evidence type="ECO:0000259" key="1">
    <source>
        <dbReference type="Pfam" id="PF12804"/>
    </source>
</evidence>
<name>A0ABP6NSM1_9ACTN</name>
<gene>
    <name evidence="2" type="ORF">GCM10010466_50480</name>
</gene>
<feature type="domain" description="MobA-like NTP transferase" evidence="1">
    <location>
        <begin position="14"/>
        <end position="168"/>
    </location>
</feature>